<evidence type="ECO:0000313" key="10">
    <source>
        <dbReference type="Proteomes" id="UP000606935"/>
    </source>
</evidence>
<evidence type="ECO:0000256" key="2">
    <source>
        <dbReference type="ARBA" id="ARBA00022723"/>
    </source>
</evidence>
<dbReference type="GO" id="GO:0008704">
    <property type="term" value="F:5-carboxymethyl-2-hydroxymuconate delta-isomerase activity"/>
    <property type="evidence" value="ECO:0007669"/>
    <property type="project" value="UniProtKB-EC"/>
</dbReference>
<dbReference type="GO" id="GO:0018800">
    <property type="term" value="F:5-oxopent-3-ene-1,2,5-tricarboxylate decarboxylase activity"/>
    <property type="evidence" value="ECO:0007669"/>
    <property type="project" value="UniProtKB-EC"/>
</dbReference>
<keyword evidence="2" id="KW-0479">Metal-binding</keyword>
<comment type="similarity">
    <text evidence="1">Belongs to the FAH family.</text>
</comment>
<comment type="pathway">
    <text evidence="6">Aromatic compound metabolism; 4-hydroxyphenylacetate degradation; pyruvate and succinate semialdehyde from 4-hydroxyphenylacetate: step 4/7.</text>
</comment>
<dbReference type="GO" id="GO:0019752">
    <property type="term" value="P:carboxylic acid metabolic process"/>
    <property type="evidence" value="ECO:0007669"/>
    <property type="project" value="UniProtKB-ARBA"/>
</dbReference>
<comment type="catalytic activity">
    <reaction evidence="4">
        <text>(2E,4Z)-5-hydroxypenta-2,4-diene-1,2,5-tricarboxylate = (3E,5R)-5-carboxy-2-oxohept-3-enedioate</text>
        <dbReference type="Rhea" id="RHEA:18813"/>
        <dbReference type="ChEBI" id="CHEBI:47961"/>
        <dbReference type="ChEBI" id="CHEBI:87491"/>
        <dbReference type="EC" id="5.3.3.10"/>
    </reaction>
</comment>
<comment type="caution">
    <text evidence="9">The sequence shown here is derived from an EMBL/GenBank/DDBJ whole genome shotgun (WGS) entry which is preliminary data.</text>
</comment>
<gene>
    <name evidence="9" type="ORF">GCM10010982_07590</name>
</gene>
<comment type="pathway">
    <text evidence="7">Aromatic compound metabolism; 4-hydroxyphenylacetate degradation; pyruvate and succinate semialdehyde from 4-hydroxyphenylacetate: step 5/7.</text>
</comment>
<dbReference type="RefSeq" id="WP_188690502.1">
    <property type="nucleotide sequence ID" value="NZ_BMLS01000001.1"/>
</dbReference>
<sequence length="312" mass="34534">MTKFALATYQTQGHERTAMQIQGKFFDLESCFEAVHPAQHSKPRWVFSSTDAICQWEQTSAELQDLAEQVILLVEQGKLAPLAEDLQLLAPFRPTTIFGTASNYHEHAAEMNTILAAKPDSSPYVFMKATTSVTATQTDVILPPETQQLDWEVELGVVIGKAARRVKAADALNYIAGYTVVNDISARDLNRRSDYPFKHDWFRGKSWDTFCPMGPVFVPKQTIADPHQIKLSLFLNGKQMQDGNTSELIWNVFEQIEYLSSILTLRPGDLIMTGTPAGVGKGIGLYLKPGDVLEASAEGVGSIKNTVRAEVL</sequence>
<dbReference type="PANTHER" id="PTHR42796">
    <property type="entry name" value="FUMARYLACETOACETATE HYDROLASE DOMAIN-CONTAINING PROTEIN 2A-RELATED"/>
    <property type="match status" value="1"/>
</dbReference>
<dbReference type="SUPFAM" id="SSF56529">
    <property type="entry name" value="FAH"/>
    <property type="match status" value="1"/>
</dbReference>
<accession>A0A918DGE6</accession>
<reference evidence="9" key="2">
    <citation type="submission" date="2020-09" db="EMBL/GenBank/DDBJ databases">
        <authorList>
            <person name="Sun Q."/>
            <person name="Zhou Y."/>
        </authorList>
    </citation>
    <scope>NUCLEOTIDE SEQUENCE</scope>
    <source>
        <strain evidence="9">CGMCC 1.7086</strain>
    </source>
</reference>
<evidence type="ECO:0000256" key="6">
    <source>
        <dbReference type="ARBA" id="ARBA00060569"/>
    </source>
</evidence>
<reference evidence="9" key="1">
    <citation type="journal article" date="2014" name="Int. J. Syst. Evol. Microbiol.">
        <title>Complete genome sequence of Corynebacterium casei LMG S-19264T (=DSM 44701T), isolated from a smear-ripened cheese.</title>
        <authorList>
            <consortium name="US DOE Joint Genome Institute (JGI-PGF)"/>
            <person name="Walter F."/>
            <person name="Albersmeier A."/>
            <person name="Kalinowski J."/>
            <person name="Ruckert C."/>
        </authorList>
    </citation>
    <scope>NUCLEOTIDE SEQUENCE</scope>
    <source>
        <strain evidence="9">CGMCC 1.7086</strain>
    </source>
</reference>
<name>A0A918DGE6_9ALTE</name>
<dbReference type="GO" id="GO:0046872">
    <property type="term" value="F:metal ion binding"/>
    <property type="evidence" value="ECO:0007669"/>
    <property type="project" value="UniProtKB-KW"/>
</dbReference>
<evidence type="ECO:0000256" key="4">
    <source>
        <dbReference type="ARBA" id="ARBA00052790"/>
    </source>
</evidence>
<dbReference type="InterPro" id="IPR011234">
    <property type="entry name" value="Fumarylacetoacetase-like_C"/>
</dbReference>
<dbReference type="Gene3D" id="3.90.850.10">
    <property type="entry name" value="Fumarylacetoacetase-like, C-terminal domain"/>
    <property type="match status" value="1"/>
</dbReference>
<dbReference type="Proteomes" id="UP000606935">
    <property type="component" value="Unassembled WGS sequence"/>
</dbReference>
<dbReference type="InterPro" id="IPR051121">
    <property type="entry name" value="FAH"/>
</dbReference>
<dbReference type="AlphaFoldDB" id="A0A918DGE6"/>
<evidence type="ECO:0000256" key="1">
    <source>
        <dbReference type="ARBA" id="ARBA00010211"/>
    </source>
</evidence>
<organism evidence="9 10">
    <name type="scientific">Bowmanella pacifica</name>
    <dbReference type="NCBI Taxonomy" id="502051"/>
    <lineage>
        <taxon>Bacteria</taxon>
        <taxon>Pseudomonadati</taxon>
        <taxon>Pseudomonadota</taxon>
        <taxon>Gammaproteobacteria</taxon>
        <taxon>Alteromonadales</taxon>
        <taxon>Alteromonadaceae</taxon>
        <taxon>Bowmanella</taxon>
    </lineage>
</organism>
<evidence type="ECO:0000259" key="8">
    <source>
        <dbReference type="Pfam" id="PF01557"/>
    </source>
</evidence>
<keyword evidence="10" id="KW-1185">Reference proteome</keyword>
<protein>
    <recommendedName>
        <fullName evidence="8">Fumarylacetoacetase-like C-terminal domain-containing protein</fullName>
    </recommendedName>
</protein>
<dbReference type="Pfam" id="PF01557">
    <property type="entry name" value="FAA_hydrolase"/>
    <property type="match status" value="1"/>
</dbReference>
<dbReference type="EMBL" id="BMLS01000001">
    <property type="protein sequence ID" value="GGO65541.1"/>
    <property type="molecule type" value="Genomic_DNA"/>
</dbReference>
<comment type="catalytic activity">
    <reaction evidence="3">
        <text>(3E,5R)-5-carboxy-2-oxohept-3-enedioate + H(+) = (4Z)-2-oxohept-4-enedioate + CO2</text>
        <dbReference type="Rhea" id="RHEA:14397"/>
        <dbReference type="ChEBI" id="CHEBI:15378"/>
        <dbReference type="ChEBI" id="CHEBI:16526"/>
        <dbReference type="ChEBI" id="CHEBI:87491"/>
        <dbReference type="ChEBI" id="CHEBI:87507"/>
        <dbReference type="EC" id="4.1.1.68"/>
    </reaction>
</comment>
<feature type="domain" description="Fumarylacetoacetase-like C-terminal" evidence="8">
    <location>
        <begin position="96"/>
        <end position="308"/>
    </location>
</feature>
<dbReference type="PANTHER" id="PTHR42796:SF4">
    <property type="entry name" value="FUMARYLACETOACETATE HYDROLASE DOMAIN-CONTAINING PROTEIN 2A"/>
    <property type="match status" value="1"/>
</dbReference>
<proteinExistence type="inferred from homology"/>
<dbReference type="InterPro" id="IPR036663">
    <property type="entry name" value="Fumarylacetoacetase_C_sf"/>
</dbReference>
<evidence type="ECO:0000256" key="7">
    <source>
        <dbReference type="ARBA" id="ARBA00060680"/>
    </source>
</evidence>
<comment type="function">
    <text evidence="5">Decarboxylates OPET (5-oxo-pent-3-ene-1,2,5-tricarboxylic acid) into HHDD (2-hydroxy-hept-2,4-diene-1,7-dioate) and isomerizes it to OHED (2-oxo-hept-3-ene-1,7-dioate).</text>
</comment>
<evidence type="ECO:0000256" key="5">
    <source>
        <dbReference type="ARBA" id="ARBA00057150"/>
    </source>
</evidence>
<evidence type="ECO:0000256" key="3">
    <source>
        <dbReference type="ARBA" id="ARBA00051258"/>
    </source>
</evidence>
<dbReference type="FunFam" id="3.90.850.10:FF:000002">
    <property type="entry name" value="2-hydroxyhepta-2,4-diene-1,7-dioate isomerase"/>
    <property type="match status" value="1"/>
</dbReference>
<evidence type="ECO:0000313" key="9">
    <source>
        <dbReference type="EMBL" id="GGO65541.1"/>
    </source>
</evidence>